<organism evidence="2 3">
    <name type="scientific">Fusarium piperis</name>
    <dbReference type="NCBI Taxonomy" id="1435070"/>
    <lineage>
        <taxon>Eukaryota</taxon>
        <taxon>Fungi</taxon>
        <taxon>Dikarya</taxon>
        <taxon>Ascomycota</taxon>
        <taxon>Pezizomycotina</taxon>
        <taxon>Sordariomycetes</taxon>
        <taxon>Hypocreomycetidae</taxon>
        <taxon>Hypocreales</taxon>
        <taxon>Nectriaceae</taxon>
        <taxon>Fusarium</taxon>
        <taxon>Fusarium solani species complex</taxon>
    </lineage>
</organism>
<evidence type="ECO:0000256" key="1">
    <source>
        <dbReference type="SAM" id="Phobius"/>
    </source>
</evidence>
<dbReference type="Proteomes" id="UP001140502">
    <property type="component" value="Unassembled WGS sequence"/>
</dbReference>
<comment type="caution">
    <text evidence="2">The sequence shown here is derived from an EMBL/GenBank/DDBJ whole genome shotgun (WGS) entry which is preliminary data.</text>
</comment>
<sequence length="86" mass="9628">MWDKVVENWRGKFTKRVTKGMIKPLNKTIGYFLTILAIPVFGGAGLAILIVGEINLFSSQVRYQTEPMANVVMMIQASGLLWWAPA</sequence>
<keyword evidence="1" id="KW-0812">Transmembrane</keyword>
<proteinExistence type="predicted"/>
<evidence type="ECO:0000313" key="2">
    <source>
        <dbReference type="EMBL" id="KAJ4328628.1"/>
    </source>
</evidence>
<keyword evidence="1" id="KW-0472">Membrane</keyword>
<protein>
    <submittedName>
        <fullName evidence="2">Uncharacterized protein</fullName>
    </submittedName>
</protein>
<name>A0A9W8WM48_9HYPO</name>
<dbReference type="OrthoDB" id="3021074at2759"/>
<keyword evidence="3" id="KW-1185">Reference proteome</keyword>
<reference evidence="2" key="1">
    <citation type="submission" date="2022-10" db="EMBL/GenBank/DDBJ databases">
        <title>Tapping the CABI collections for fungal endophytes: first genome assemblies for Collariella, Neodidymelliopsis, Ascochyta clinopodiicola, Didymella pomorum, Didymosphaeria variabile, Neocosmospora piperis and Neocucurbitaria cava.</title>
        <authorList>
            <person name="Hill R."/>
        </authorList>
    </citation>
    <scope>NUCLEOTIDE SEQUENCE</scope>
    <source>
        <strain evidence="2">IMI 366586</strain>
    </source>
</reference>
<dbReference type="EMBL" id="JAPEUR010000009">
    <property type="protein sequence ID" value="KAJ4328628.1"/>
    <property type="molecule type" value="Genomic_DNA"/>
</dbReference>
<evidence type="ECO:0000313" key="3">
    <source>
        <dbReference type="Proteomes" id="UP001140502"/>
    </source>
</evidence>
<dbReference type="AlphaFoldDB" id="A0A9W8WM48"/>
<feature type="transmembrane region" description="Helical" evidence="1">
    <location>
        <begin position="29"/>
        <end position="56"/>
    </location>
</feature>
<gene>
    <name evidence="2" type="ORF">N0V84_000987</name>
</gene>
<accession>A0A9W8WM48</accession>
<keyword evidence="1" id="KW-1133">Transmembrane helix</keyword>